<evidence type="ECO:0000313" key="4">
    <source>
        <dbReference type="Proteomes" id="UP001281217"/>
    </source>
</evidence>
<proteinExistence type="predicted"/>
<dbReference type="EMBL" id="FOYD01000006">
    <property type="protein sequence ID" value="SFQ83909.1"/>
    <property type="molecule type" value="Genomic_DNA"/>
</dbReference>
<dbReference type="OrthoDB" id="8127628at2"/>
<reference evidence="2 3" key="1">
    <citation type="submission" date="2016-10" db="EMBL/GenBank/DDBJ databases">
        <authorList>
            <person name="de Groot N.N."/>
        </authorList>
    </citation>
    <scope>NUCLEOTIDE SEQUENCE [LARGE SCALE GENOMIC DNA]</scope>
    <source>
        <strain evidence="2 3">JCM 18415</strain>
    </source>
</reference>
<reference evidence="4" key="2">
    <citation type="submission" date="2023-07" db="EMBL/GenBank/DDBJ databases">
        <authorList>
            <person name="de Witt J."/>
        </authorList>
    </citation>
    <scope>NUCLEOTIDE SEQUENCE [LARGE SCALE GENOMIC DNA]</scope>
    <source>
        <strain evidence="4">FZJ</strain>
    </source>
</reference>
<evidence type="ECO:0000313" key="3">
    <source>
        <dbReference type="Proteomes" id="UP000242815"/>
    </source>
</evidence>
<evidence type="ECO:0000313" key="2">
    <source>
        <dbReference type="EMBL" id="SFQ83909.1"/>
    </source>
</evidence>
<protein>
    <submittedName>
        <fullName evidence="2">Uncharacterized protein</fullName>
    </submittedName>
</protein>
<name>A0A1I6BSI9_9GAMM</name>
<dbReference type="Proteomes" id="UP000242815">
    <property type="component" value="Unassembled WGS sequence"/>
</dbReference>
<dbReference type="RefSeq" id="WP_090539021.1">
    <property type="nucleotide sequence ID" value="NZ_FOYD01000006.1"/>
</dbReference>
<dbReference type="STRING" id="1002526.SAMN05216578_10624"/>
<reference evidence="1" key="3">
    <citation type="submission" date="2024-05" db="EMBL/GenBank/DDBJ databases">
        <authorList>
            <person name="de Witt J."/>
        </authorList>
    </citation>
    <scope>NUCLEOTIDE SEQUENCE</scope>
    <source>
        <strain evidence="1">FZJ</strain>
    </source>
</reference>
<keyword evidence="4" id="KW-1185">Reference proteome</keyword>
<dbReference type="EMBL" id="JAVRDO010000002">
    <property type="protein sequence ID" value="MDX9686158.1"/>
    <property type="molecule type" value="Genomic_DNA"/>
</dbReference>
<organism evidence="2 3">
    <name type="scientific">Halopseudomonas formosensis</name>
    <dbReference type="NCBI Taxonomy" id="1002526"/>
    <lineage>
        <taxon>Bacteria</taxon>
        <taxon>Pseudomonadati</taxon>
        <taxon>Pseudomonadota</taxon>
        <taxon>Gammaproteobacteria</taxon>
        <taxon>Pseudomonadales</taxon>
        <taxon>Pseudomonadaceae</taxon>
        <taxon>Halopseudomonas</taxon>
    </lineage>
</organism>
<dbReference type="Proteomes" id="UP001281217">
    <property type="component" value="Unassembled WGS sequence"/>
</dbReference>
<accession>A0A1I6BSI9</accession>
<sequence>MSVYGLAAQVMQQALEQGQQAGYGEQELARALMTEVLAVYKRGRTPADIAHELNFLAENLDEDQDYAFMRP</sequence>
<dbReference type="AlphaFoldDB" id="A0A1I6BSI9"/>
<evidence type="ECO:0000313" key="1">
    <source>
        <dbReference type="EMBL" id="MDX9686158.1"/>
    </source>
</evidence>
<gene>
    <name evidence="1" type="ORF">RED13_000539</name>
    <name evidence="2" type="ORF">SAMN05216578_10624</name>
</gene>